<evidence type="ECO:0000256" key="1">
    <source>
        <dbReference type="SAM" id="MobiDB-lite"/>
    </source>
</evidence>
<feature type="region of interest" description="Disordered" evidence="1">
    <location>
        <begin position="1"/>
        <end position="52"/>
    </location>
</feature>
<sequence length="308" mass="34624">MNTQRRTFRGRGGPTDGRLPKHNARRAKRPKQPRESPKYSDTDTDNREEDEEYIIGATIVSGAEEDENEFQLKIVDPSNIQCTESSNENVLQQSQSVAATENESEVPHATNTPERNNVVPSDAIVDPTIISRCQKELKHLQRRIKNVRESMQLSQLIADPKKYEENILNAVANCVNEWRQIKKHYSSNDTKDNDEEELSEENIKEVSLNVFQLIQHSIQCGPLQGGKPGYFKRCGTQVAKVVLNYLLVIVPGQEASLALGFSEKQVNALESWKSNAAKAVANDKPPSKSQLKKQAEAGKTMKKSKKKK</sequence>
<keyword evidence="3" id="KW-1185">Reference proteome</keyword>
<dbReference type="AlphaFoldDB" id="A0AAD2JJ16"/>
<gene>
    <name evidence="2" type="ORF">CYCCA115_LOCUS15095</name>
</gene>
<organism evidence="2 3">
    <name type="scientific">Cylindrotheca closterium</name>
    <dbReference type="NCBI Taxonomy" id="2856"/>
    <lineage>
        <taxon>Eukaryota</taxon>
        <taxon>Sar</taxon>
        <taxon>Stramenopiles</taxon>
        <taxon>Ochrophyta</taxon>
        <taxon>Bacillariophyta</taxon>
        <taxon>Bacillariophyceae</taxon>
        <taxon>Bacillariophycidae</taxon>
        <taxon>Bacillariales</taxon>
        <taxon>Bacillariaceae</taxon>
        <taxon>Cylindrotheca</taxon>
    </lineage>
</organism>
<evidence type="ECO:0000313" key="2">
    <source>
        <dbReference type="EMBL" id="CAJ1954502.1"/>
    </source>
</evidence>
<feature type="compositionally biased region" description="Polar residues" evidence="1">
    <location>
        <begin position="86"/>
        <end position="101"/>
    </location>
</feature>
<feature type="compositionally biased region" description="Basic residues" evidence="1">
    <location>
        <begin position="20"/>
        <end position="31"/>
    </location>
</feature>
<feature type="compositionally biased region" description="Basic and acidic residues" evidence="1">
    <location>
        <begin position="32"/>
        <end position="45"/>
    </location>
</feature>
<feature type="compositionally biased region" description="Polar residues" evidence="1">
    <location>
        <begin position="109"/>
        <end position="119"/>
    </location>
</feature>
<protein>
    <submittedName>
        <fullName evidence="2">Uncharacterized protein</fullName>
    </submittedName>
</protein>
<feature type="region of interest" description="Disordered" evidence="1">
    <location>
        <begin position="277"/>
        <end position="308"/>
    </location>
</feature>
<dbReference type="EMBL" id="CAKOGP040001869">
    <property type="protein sequence ID" value="CAJ1954502.1"/>
    <property type="molecule type" value="Genomic_DNA"/>
</dbReference>
<evidence type="ECO:0000313" key="3">
    <source>
        <dbReference type="Proteomes" id="UP001295423"/>
    </source>
</evidence>
<comment type="caution">
    <text evidence="2">The sequence shown here is derived from an EMBL/GenBank/DDBJ whole genome shotgun (WGS) entry which is preliminary data.</text>
</comment>
<name>A0AAD2JJ16_9STRA</name>
<proteinExistence type="predicted"/>
<reference evidence="2" key="1">
    <citation type="submission" date="2023-08" db="EMBL/GenBank/DDBJ databases">
        <authorList>
            <person name="Audoor S."/>
            <person name="Bilcke G."/>
        </authorList>
    </citation>
    <scope>NUCLEOTIDE SEQUENCE</scope>
</reference>
<feature type="region of interest" description="Disordered" evidence="1">
    <location>
        <begin position="86"/>
        <end position="119"/>
    </location>
</feature>
<accession>A0AAD2JJ16</accession>
<dbReference type="Proteomes" id="UP001295423">
    <property type="component" value="Unassembled WGS sequence"/>
</dbReference>